<protein>
    <submittedName>
        <fullName evidence="2">Helix-turn-helix transcriptional regulator</fullName>
    </submittedName>
</protein>
<dbReference type="InterPro" id="IPR010982">
    <property type="entry name" value="Lambda_DNA-bd_dom_sf"/>
</dbReference>
<proteinExistence type="predicted"/>
<organism evidence="2 3">
    <name type="scientific">Brumicola blandensis</name>
    <dbReference type="NCBI Taxonomy" id="3075611"/>
    <lineage>
        <taxon>Bacteria</taxon>
        <taxon>Pseudomonadati</taxon>
        <taxon>Pseudomonadota</taxon>
        <taxon>Gammaproteobacteria</taxon>
        <taxon>Alteromonadales</taxon>
        <taxon>Alteromonadaceae</taxon>
        <taxon>Brumicola</taxon>
    </lineage>
</organism>
<evidence type="ECO:0000313" key="2">
    <source>
        <dbReference type="EMBL" id="MDT0584115.1"/>
    </source>
</evidence>
<keyword evidence="3" id="KW-1185">Reference proteome</keyword>
<dbReference type="Proteomes" id="UP001249020">
    <property type="component" value="Unassembled WGS sequence"/>
</dbReference>
<evidence type="ECO:0000313" key="3">
    <source>
        <dbReference type="Proteomes" id="UP001249020"/>
    </source>
</evidence>
<dbReference type="SUPFAM" id="SSF47413">
    <property type="entry name" value="lambda repressor-like DNA-binding domains"/>
    <property type="match status" value="1"/>
</dbReference>
<comment type="caution">
    <text evidence="2">The sequence shown here is derived from an EMBL/GenBank/DDBJ whole genome shotgun (WGS) entry which is preliminary data.</text>
</comment>
<name>A0AAW8R8E5_9ALTE</name>
<dbReference type="EMBL" id="JAVRIE010000007">
    <property type="protein sequence ID" value="MDT0584115.1"/>
    <property type="molecule type" value="Genomic_DNA"/>
</dbReference>
<dbReference type="Gene3D" id="1.10.260.40">
    <property type="entry name" value="lambda repressor-like DNA-binding domains"/>
    <property type="match status" value="1"/>
</dbReference>
<dbReference type="CDD" id="cd00093">
    <property type="entry name" value="HTH_XRE"/>
    <property type="match status" value="1"/>
</dbReference>
<sequence length="243" mass="28117">MSQKSALITTLKRLLKQRGITYKEVASSLQLSEASVKRLFSKQDFSLQRLDDMCKLLDIEISDLSDEMLKAQSLTSELSVEQESFLVSDIRLLMLAQLLMDHWTCDQILQVYDFEALELVQYLASLDKLKIIDLYPNNRVKLKISRDFSWLKGGPIEKFFKQHVQSDFLNSHFNGPGEIRIFQTGLLSKASHAELSRKIKHLSLAFEDAQRSDEAVEFDDKYGTSMVIAMRPWKLAVFEQFRR</sequence>
<gene>
    <name evidence="2" type="ORF">RM544_16325</name>
</gene>
<dbReference type="AlphaFoldDB" id="A0AAW8R8E5"/>
<dbReference type="GO" id="GO:0003677">
    <property type="term" value="F:DNA binding"/>
    <property type="evidence" value="ECO:0007669"/>
    <property type="project" value="InterPro"/>
</dbReference>
<reference evidence="2 3" key="1">
    <citation type="submission" date="2023-09" db="EMBL/GenBank/DDBJ databases">
        <authorList>
            <person name="Rey-Velasco X."/>
        </authorList>
    </citation>
    <scope>NUCLEOTIDE SEQUENCE [LARGE SCALE GENOMIC DNA]</scope>
    <source>
        <strain evidence="2 3">W409</strain>
    </source>
</reference>
<dbReference type="SMART" id="SM00530">
    <property type="entry name" value="HTH_XRE"/>
    <property type="match status" value="1"/>
</dbReference>
<dbReference type="InterPro" id="IPR001387">
    <property type="entry name" value="Cro/C1-type_HTH"/>
</dbReference>
<dbReference type="RefSeq" id="WP_311362879.1">
    <property type="nucleotide sequence ID" value="NZ_JAVRIE010000007.1"/>
</dbReference>
<evidence type="ECO:0000259" key="1">
    <source>
        <dbReference type="PROSITE" id="PS50943"/>
    </source>
</evidence>
<accession>A0AAW8R8E5</accession>
<dbReference type="PROSITE" id="PS50943">
    <property type="entry name" value="HTH_CROC1"/>
    <property type="match status" value="1"/>
</dbReference>
<dbReference type="Pfam" id="PF13443">
    <property type="entry name" value="HTH_26"/>
    <property type="match status" value="1"/>
</dbReference>
<feature type="domain" description="HTH cro/C1-type" evidence="1">
    <location>
        <begin position="11"/>
        <end position="64"/>
    </location>
</feature>